<dbReference type="InterPro" id="IPR015854">
    <property type="entry name" value="ABC_transpr_LolD-like"/>
</dbReference>
<gene>
    <name evidence="2" type="ORF">S06H3_58714</name>
</gene>
<dbReference type="SUPFAM" id="SSF52540">
    <property type="entry name" value="P-loop containing nucleoside triphosphate hydrolases"/>
    <property type="match status" value="1"/>
</dbReference>
<feature type="non-terminal residue" evidence="2">
    <location>
        <position position="82"/>
    </location>
</feature>
<sequence>MLLIKQFMAESLIKLENVWKIYQLGEVKLTVLKGISLEVFPGAFVTIMGPSGSGKSTLMHIIGCLDVPTKGKVFLQKTGYYG</sequence>
<proteinExistence type="predicted"/>
<dbReference type="PANTHER" id="PTHR24220">
    <property type="entry name" value="IMPORT ATP-BINDING PROTEIN"/>
    <property type="match status" value="1"/>
</dbReference>
<evidence type="ECO:0000259" key="1">
    <source>
        <dbReference type="Pfam" id="PF00005"/>
    </source>
</evidence>
<feature type="domain" description="ABC transporter" evidence="1">
    <location>
        <begin position="32"/>
        <end position="77"/>
    </location>
</feature>
<dbReference type="InterPro" id="IPR003439">
    <property type="entry name" value="ABC_transporter-like_ATP-bd"/>
</dbReference>
<dbReference type="GO" id="GO:0022857">
    <property type="term" value="F:transmembrane transporter activity"/>
    <property type="evidence" value="ECO:0007669"/>
    <property type="project" value="TreeGrafter"/>
</dbReference>
<dbReference type="GO" id="GO:0005524">
    <property type="term" value="F:ATP binding"/>
    <property type="evidence" value="ECO:0007669"/>
    <property type="project" value="InterPro"/>
</dbReference>
<dbReference type="InterPro" id="IPR027417">
    <property type="entry name" value="P-loop_NTPase"/>
</dbReference>
<comment type="caution">
    <text evidence="2">The sequence shown here is derived from an EMBL/GenBank/DDBJ whole genome shotgun (WGS) entry which is preliminary data.</text>
</comment>
<dbReference type="PANTHER" id="PTHR24220:SF86">
    <property type="entry name" value="ABC TRANSPORTER ABCH.1"/>
    <property type="match status" value="1"/>
</dbReference>
<dbReference type="GO" id="GO:0016887">
    <property type="term" value="F:ATP hydrolysis activity"/>
    <property type="evidence" value="ECO:0007669"/>
    <property type="project" value="InterPro"/>
</dbReference>
<protein>
    <recommendedName>
        <fullName evidence="1">ABC transporter domain-containing protein</fullName>
    </recommendedName>
</protein>
<reference evidence="2" key="1">
    <citation type="journal article" date="2014" name="Front. Microbiol.">
        <title>High frequency of phylogenetically diverse reductive dehalogenase-homologous genes in deep subseafloor sedimentary metagenomes.</title>
        <authorList>
            <person name="Kawai M."/>
            <person name="Futagami T."/>
            <person name="Toyoda A."/>
            <person name="Takaki Y."/>
            <person name="Nishi S."/>
            <person name="Hori S."/>
            <person name="Arai W."/>
            <person name="Tsubouchi T."/>
            <person name="Morono Y."/>
            <person name="Uchiyama I."/>
            <person name="Ito T."/>
            <person name="Fujiyama A."/>
            <person name="Inagaki F."/>
            <person name="Takami H."/>
        </authorList>
    </citation>
    <scope>NUCLEOTIDE SEQUENCE</scope>
    <source>
        <strain evidence="2">Expedition CK06-06</strain>
    </source>
</reference>
<organism evidence="2">
    <name type="scientific">marine sediment metagenome</name>
    <dbReference type="NCBI Taxonomy" id="412755"/>
    <lineage>
        <taxon>unclassified sequences</taxon>
        <taxon>metagenomes</taxon>
        <taxon>ecological metagenomes</taxon>
    </lineage>
</organism>
<dbReference type="EMBL" id="BARV01038046">
    <property type="protein sequence ID" value="GAI56768.1"/>
    <property type="molecule type" value="Genomic_DNA"/>
</dbReference>
<dbReference type="Gene3D" id="3.40.50.300">
    <property type="entry name" value="P-loop containing nucleotide triphosphate hydrolases"/>
    <property type="match status" value="1"/>
</dbReference>
<name>X1PLN0_9ZZZZ</name>
<dbReference type="Pfam" id="PF00005">
    <property type="entry name" value="ABC_tran"/>
    <property type="match status" value="1"/>
</dbReference>
<accession>X1PLN0</accession>
<evidence type="ECO:0000313" key="2">
    <source>
        <dbReference type="EMBL" id="GAI56768.1"/>
    </source>
</evidence>
<dbReference type="AlphaFoldDB" id="X1PLN0"/>
<dbReference type="GO" id="GO:0005886">
    <property type="term" value="C:plasma membrane"/>
    <property type="evidence" value="ECO:0007669"/>
    <property type="project" value="TreeGrafter"/>
</dbReference>